<evidence type="ECO:0000313" key="3">
    <source>
        <dbReference type="Proteomes" id="UP000789405"/>
    </source>
</evidence>
<evidence type="ECO:0000256" key="1">
    <source>
        <dbReference type="SAM" id="MobiDB-lite"/>
    </source>
</evidence>
<keyword evidence="3" id="KW-1185">Reference proteome</keyword>
<feature type="compositionally biased region" description="Acidic residues" evidence="1">
    <location>
        <begin position="18"/>
        <end position="55"/>
    </location>
</feature>
<gene>
    <name evidence="2" type="ORF">DERYTH_LOCUS15822</name>
</gene>
<name>A0A9N9NHQ0_9GLOM</name>
<feature type="region of interest" description="Disordered" evidence="1">
    <location>
        <begin position="1"/>
        <end position="55"/>
    </location>
</feature>
<organism evidence="2 3">
    <name type="scientific">Dentiscutata erythropus</name>
    <dbReference type="NCBI Taxonomy" id="1348616"/>
    <lineage>
        <taxon>Eukaryota</taxon>
        <taxon>Fungi</taxon>
        <taxon>Fungi incertae sedis</taxon>
        <taxon>Mucoromycota</taxon>
        <taxon>Glomeromycotina</taxon>
        <taxon>Glomeromycetes</taxon>
        <taxon>Diversisporales</taxon>
        <taxon>Gigasporaceae</taxon>
        <taxon>Dentiscutata</taxon>
    </lineage>
</organism>
<evidence type="ECO:0000313" key="2">
    <source>
        <dbReference type="EMBL" id="CAG8738853.1"/>
    </source>
</evidence>
<sequence length="101" mass="11369">KNDQDLKLLEVEVNTSTEDTEDEDDNKESSDDDNSDDEDSFNNNEDDGGLCGFSDDDEEKIKELVPNRDSLCLKKLQSFGEGKVLKQRAIANAKLENEKLL</sequence>
<feature type="compositionally biased region" description="Basic and acidic residues" evidence="1">
    <location>
        <begin position="1"/>
        <end position="10"/>
    </location>
</feature>
<protein>
    <submittedName>
        <fullName evidence="2">3254_t:CDS:1</fullName>
    </submittedName>
</protein>
<accession>A0A9N9NHQ0</accession>
<dbReference type="EMBL" id="CAJVPY010013152">
    <property type="protein sequence ID" value="CAG8738853.1"/>
    <property type="molecule type" value="Genomic_DNA"/>
</dbReference>
<dbReference type="Proteomes" id="UP000789405">
    <property type="component" value="Unassembled WGS sequence"/>
</dbReference>
<reference evidence="2" key="1">
    <citation type="submission" date="2021-06" db="EMBL/GenBank/DDBJ databases">
        <authorList>
            <person name="Kallberg Y."/>
            <person name="Tangrot J."/>
            <person name="Rosling A."/>
        </authorList>
    </citation>
    <scope>NUCLEOTIDE SEQUENCE</scope>
    <source>
        <strain evidence="2">MA453B</strain>
    </source>
</reference>
<comment type="caution">
    <text evidence="2">The sequence shown here is derived from an EMBL/GenBank/DDBJ whole genome shotgun (WGS) entry which is preliminary data.</text>
</comment>
<feature type="non-terminal residue" evidence="2">
    <location>
        <position position="101"/>
    </location>
</feature>
<proteinExistence type="predicted"/>
<dbReference type="AlphaFoldDB" id="A0A9N9NHQ0"/>